<organism evidence="2 3">
    <name type="scientific">Holzapfeliella floricola DSM 23037 = JCM 16512</name>
    <dbReference type="NCBI Taxonomy" id="1423744"/>
    <lineage>
        <taxon>Bacteria</taxon>
        <taxon>Bacillati</taxon>
        <taxon>Bacillota</taxon>
        <taxon>Bacilli</taxon>
        <taxon>Lactobacillales</taxon>
        <taxon>Lactobacillaceae</taxon>
        <taxon>Holzapfeliella</taxon>
    </lineage>
</organism>
<feature type="transmembrane region" description="Helical" evidence="1">
    <location>
        <begin position="29"/>
        <end position="49"/>
    </location>
</feature>
<dbReference type="AlphaFoldDB" id="A0A0R2DWQ1"/>
<evidence type="ECO:0000313" key="3">
    <source>
        <dbReference type="Proteomes" id="UP000051378"/>
    </source>
</evidence>
<evidence type="ECO:0000313" key="2">
    <source>
        <dbReference type="EMBL" id="KRN04612.1"/>
    </source>
</evidence>
<name>A0A0R2DWQ1_9LACO</name>
<keyword evidence="1" id="KW-0472">Membrane</keyword>
<dbReference type="RefSeq" id="WP_056974249.1">
    <property type="nucleotide sequence ID" value="NZ_AYZL01000008.1"/>
</dbReference>
<dbReference type="EMBL" id="AYZL01000008">
    <property type="protein sequence ID" value="KRN04612.1"/>
    <property type="molecule type" value="Genomic_DNA"/>
</dbReference>
<gene>
    <name evidence="2" type="ORF">FC86_GL000060</name>
</gene>
<dbReference type="PATRIC" id="fig|1423744.4.peg.63"/>
<keyword evidence="1" id="KW-0812">Transmembrane</keyword>
<dbReference type="Proteomes" id="UP000051378">
    <property type="component" value="Unassembled WGS sequence"/>
</dbReference>
<accession>A0A0R2DWQ1</accession>
<proteinExistence type="predicted"/>
<evidence type="ECO:0000256" key="1">
    <source>
        <dbReference type="SAM" id="Phobius"/>
    </source>
</evidence>
<keyword evidence="3" id="KW-1185">Reference proteome</keyword>
<feature type="transmembrane region" description="Helical" evidence="1">
    <location>
        <begin position="7"/>
        <end position="23"/>
    </location>
</feature>
<reference evidence="2 3" key="1">
    <citation type="journal article" date="2015" name="Genome Announc.">
        <title>Expanding the biotechnology potential of lactobacilli through comparative genomics of 213 strains and associated genera.</title>
        <authorList>
            <person name="Sun Z."/>
            <person name="Harris H.M."/>
            <person name="McCann A."/>
            <person name="Guo C."/>
            <person name="Argimon S."/>
            <person name="Zhang W."/>
            <person name="Yang X."/>
            <person name="Jeffery I.B."/>
            <person name="Cooney J.C."/>
            <person name="Kagawa T.F."/>
            <person name="Liu W."/>
            <person name="Song Y."/>
            <person name="Salvetti E."/>
            <person name="Wrobel A."/>
            <person name="Rasinkangas P."/>
            <person name="Parkhill J."/>
            <person name="Rea M.C."/>
            <person name="O'Sullivan O."/>
            <person name="Ritari J."/>
            <person name="Douillard F.P."/>
            <person name="Paul Ross R."/>
            <person name="Yang R."/>
            <person name="Briner A.E."/>
            <person name="Felis G.E."/>
            <person name="de Vos W.M."/>
            <person name="Barrangou R."/>
            <person name="Klaenhammer T.R."/>
            <person name="Caufield P.W."/>
            <person name="Cui Y."/>
            <person name="Zhang H."/>
            <person name="O'Toole P.W."/>
        </authorList>
    </citation>
    <scope>NUCLEOTIDE SEQUENCE [LARGE SCALE GENOMIC DNA]</scope>
    <source>
        <strain evidence="2 3">DSM 23037</strain>
    </source>
</reference>
<comment type="caution">
    <text evidence="2">The sequence shown here is derived from an EMBL/GenBank/DDBJ whole genome shotgun (WGS) entry which is preliminary data.</text>
</comment>
<protein>
    <submittedName>
        <fullName evidence="2">Uncharacterized protein</fullName>
    </submittedName>
</protein>
<sequence length="59" mass="6826">MTKNRWILGICTLIGLIIGIILMNQHKSAVLVFTLMGMAVGYVIVFWIPQLKRHFQNKR</sequence>
<dbReference type="STRING" id="1423744.FC86_GL000060"/>
<keyword evidence="1" id="KW-1133">Transmembrane helix</keyword>